<dbReference type="EMBL" id="JADQTO010000004">
    <property type="protein sequence ID" value="MBG0561850.1"/>
    <property type="molecule type" value="Genomic_DNA"/>
</dbReference>
<accession>A0A931CBI1</accession>
<gene>
    <name evidence="1" type="ORF">I4J89_10275</name>
</gene>
<proteinExistence type="predicted"/>
<dbReference type="AlphaFoldDB" id="A0A931CBI1"/>
<dbReference type="Proteomes" id="UP000598146">
    <property type="component" value="Unassembled WGS sequence"/>
</dbReference>
<dbReference type="RefSeq" id="WP_196413641.1">
    <property type="nucleotide sequence ID" value="NZ_JADQTO010000004.1"/>
</dbReference>
<name>A0A931CBI1_9ACTN</name>
<comment type="caution">
    <text evidence="1">The sequence shown here is derived from an EMBL/GenBank/DDBJ whole genome shotgun (WGS) entry which is preliminary data.</text>
</comment>
<keyword evidence="2" id="KW-1185">Reference proteome</keyword>
<protein>
    <submittedName>
        <fullName evidence="1">Uncharacterized protein</fullName>
    </submittedName>
</protein>
<evidence type="ECO:0000313" key="1">
    <source>
        <dbReference type="EMBL" id="MBG0561850.1"/>
    </source>
</evidence>
<reference evidence="1" key="1">
    <citation type="submission" date="2020-11" db="EMBL/GenBank/DDBJ databases">
        <title>Isolation and identification of active actinomycetes.</title>
        <authorList>
            <person name="Sun X."/>
        </authorList>
    </citation>
    <scope>NUCLEOTIDE SEQUENCE</scope>
    <source>
        <strain evidence="1">NEAU-A11</strain>
    </source>
</reference>
<organism evidence="1 2">
    <name type="scientific">Actinoplanes aureus</name>
    <dbReference type="NCBI Taxonomy" id="2792083"/>
    <lineage>
        <taxon>Bacteria</taxon>
        <taxon>Bacillati</taxon>
        <taxon>Actinomycetota</taxon>
        <taxon>Actinomycetes</taxon>
        <taxon>Micromonosporales</taxon>
        <taxon>Micromonosporaceae</taxon>
        <taxon>Actinoplanes</taxon>
    </lineage>
</organism>
<evidence type="ECO:0000313" key="2">
    <source>
        <dbReference type="Proteomes" id="UP000598146"/>
    </source>
</evidence>
<sequence>MRTLKLLAAASLAVAQRPVPTHRYTGVFPLVSSLRKRAGHAAVAAVAGVASMLMLASPAGATSSRPAEATGASDMVAGPVLLAADDCTVGATSTGCRTGAIPAAGGRIYIIITKPVPTIGCSFRVVDVVNGAVVRSGTFVYGYRYPSTITGLYSSYRLELFNCLPGSAGFIGDRP</sequence>